<reference evidence="1 2" key="1">
    <citation type="journal article" date="2002" name="Genome Res.">
        <title>The genome of Methanosarcina acetivorans reveals extensive metabolic and physiological diversity.</title>
        <authorList>
            <person name="Galagan J.E."/>
            <person name="Nusbaum C."/>
            <person name="Roy A."/>
            <person name="Endrizzi M.G."/>
            <person name="Macdonald P."/>
            <person name="FitzHugh W."/>
            <person name="Calvo S."/>
            <person name="Engels R."/>
            <person name="Smirnov S."/>
            <person name="Atnoor D."/>
            <person name="Brown A."/>
            <person name="Allen N."/>
            <person name="Naylor J."/>
            <person name="Stange-Thomann N."/>
            <person name="DeArellano K."/>
            <person name="Johnson R."/>
            <person name="Linton L."/>
            <person name="McEwan P."/>
            <person name="McKernan K."/>
            <person name="Talamas J."/>
            <person name="Tirrell A."/>
            <person name="Ye W."/>
            <person name="Zimmer A."/>
            <person name="Barber R.D."/>
            <person name="Cann I."/>
            <person name="Graham D.E."/>
            <person name="Grahame D.A."/>
            <person name="Guss A."/>
            <person name="Hedderich R."/>
            <person name="Ingram-Smith C."/>
            <person name="Kuettner C.H."/>
            <person name="Krzycki J.A."/>
            <person name="Leigh J.A."/>
            <person name="Li W."/>
            <person name="Liu J."/>
            <person name="Mukhopadhyay B."/>
            <person name="Reeve J.N."/>
            <person name="Smith K."/>
            <person name="Springer T.A."/>
            <person name="Umayam L.A."/>
            <person name="White O."/>
            <person name="White R.H."/>
            <person name="de Macario E.C."/>
            <person name="Ferry J.G."/>
            <person name="Jarrell K.F."/>
            <person name="Jing H."/>
            <person name="Macario A.J.L."/>
            <person name="Paulsen I."/>
            <person name="Pritchett M."/>
            <person name="Sowers K.R."/>
            <person name="Swanson R.V."/>
            <person name="Zinder S.H."/>
            <person name="Lander E."/>
            <person name="Metcalf W.W."/>
            <person name="Birren B."/>
        </authorList>
    </citation>
    <scope>NUCLEOTIDE SEQUENCE [LARGE SCALE GENOMIC DNA]</scope>
    <source>
        <strain evidence="2">ATCC 35395 / DSM 2834 / JCM 12185 / C2A</strain>
    </source>
</reference>
<name>Q8TP79_METAC</name>
<protein>
    <submittedName>
        <fullName evidence="1">Uncharacterized protein</fullName>
    </submittedName>
</protein>
<dbReference type="HOGENOM" id="CLU_2177858_0_0_2"/>
<dbReference type="STRING" id="188937.MA_2038"/>
<dbReference type="EnsemblBacteria" id="AAM05440">
    <property type="protein sequence ID" value="AAM05440"/>
    <property type="gene ID" value="MA_2038"/>
</dbReference>
<evidence type="ECO:0000313" key="1">
    <source>
        <dbReference type="EMBL" id="AAM05440.1"/>
    </source>
</evidence>
<keyword evidence="2" id="KW-1185">Reference proteome</keyword>
<dbReference type="AlphaFoldDB" id="Q8TP79"/>
<dbReference type="InParanoid" id="Q8TP79"/>
<dbReference type="KEGG" id="mac:MA_2038"/>
<dbReference type="RefSeq" id="WP_011022030.1">
    <property type="nucleotide sequence ID" value="NC_003552.1"/>
</dbReference>
<sequence>MKDIGITMIELMEKTLNTLMNLEKRTSKSPILIEKNSNVLELLNNHNEVYDLMISPLEKLENLRPSSLDEIKIYLFRLHQRFIYEYYILEMKDLINKKIELYNGEECKQ</sequence>
<evidence type="ECO:0000313" key="2">
    <source>
        <dbReference type="Proteomes" id="UP000002487"/>
    </source>
</evidence>
<dbReference type="GeneID" id="1473927"/>
<proteinExistence type="predicted"/>
<dbReference type="Proteomes" id="UP000002487">
    <property type="component" value="Chromosome"/>
</dbReference>
<accession>Q8TP79</accession>
<gene>
    <name evidence="1" type="ordered locus">MA_2038</name>
</gene>
<organism evidence="1 2">
    <name type="scientific">Methanosarcina acetivorans (strain ATCC 35395 / DSM 2834 / JCM 12185 / C2A)</name>
    <dbReference type="NCBI Taxonomy" id="188937"/>
    <lineage>
        <taxon>Archaea</taxon>
        <taxon>Methanobacteriati</taxon>
        <taxon>Methanobacteriota</taxon>
        <taxon>Stenosarchaea group</taxon>
        <taxon>Methanomicrobia</taxon>
        <taxon>Methanosarcinales</taxon>
        <taxon>Methanosarcinaceae</taxon>
        <taxon>Methanosarcina</taxon>
    </lineage>
</organism>
<dbReference type="EMBL" id="AE010299">
    <property type="protein sequence ID" value="AAM05440.1"/>
    <property type="molecule type" value="Genomic_DNA"/>
</dbReference>